<name>A0ABY5SGW0_9BACL</name>
<protein>
    <submittedName>
        <fullName evidence="1">Glycerol-3-phosphate responsive antiterminator</fullName>
    </submittedName>
</protein>
<gene>
    <name evidence="1" type="ORF">L1F29_14125</name>
</gene>
<dbReference type="PANTHER" id="PTHR35787">
    <property type="entry name" value="GLYCEROL UPTAKE OPERON ANTITERMINATOR REGULATORY PROTEIN"/>
    <property type="match status" value="1"/>
</dbReference>
<dbReference type="InterPro" id="IPR013785">
    <property type="entry name" value="Aldolase_TIM"/>
</dbReference>
<organism evidence="1 2">
    <name type="scientific">Paenibacillus spongiae</name>
    <dbReference type="NCBI Taxonomy" id="2909671"/>
    <lineage>
        <taxon>Bacteria</taxon>
        <taxon>Bacillati</taxon>
        <taxon>Bacillota</taxon>
        <taxon>Bacilli</taxon>
        <taxon>Bacillales</taxon>
        <taxon>Paenibacillaceae</taxon>
        <taxon>Paenibacillus</taxon>
    </lineage>
</organism>
<dbReference type="SUPFAM" id="SSF110391">
    <property type="entry name" value="GlpP-like"/>
    <property type="match status" value="1"/>
</dbReference>
<accession>A0ABY5SGW0</accession>
<dbReference type="EMBL" id="CP091430">
    <property type="protein sequence ID" value="UVI32894.1"/>
    <property type="molecule type" value="Genomic_DNA"/>
</dbReference>
<evidence type="ECO:0000313" key="2">
    <source>
        <dbReference type="Proteomes" id="UP001057877"/>
    </source>
</evidence>
<keyword evidence="2" id="KW-1185">Reference proteome</keyword>
<reference evidence="1" key="1">
    <citation type="submission" date="2022-01" db="EMBL/GenBank/DDBJ databases">
        <title>Paenibacillus spongiae sp. nov., isolated from marine sponge.</title>
        <authorList>
            <person name="Li Z."/>
            <person name="Zhang M."/>
        </authorList>
    </citation>
    <scope>NUCLEOTIDE SEQUENCE</scope>
    <source>
        <strain evidence="1">PHS-Z3</strain>
    </source>
</reference>
<evidence type="ECO:0000313" key="1">
    <source>
        <dbReference type="EMBL" id="UVI32894.1"/>
    </source>
</evidence>
<dbReference type="Proteomes" id="UP001057877">
    <property type="component" value="Chromosome"/>
</dbReference>
<dbReference type="PIRSF" id="PIRSF016897">
    <property type="entry name" value="GlpP"/>
    <property type="match status" value="1"/>
</dbReference>
<dbReference type="PANTHER" id="PTHR35787:SF1">
    <property type="entry name" value="GLYCEROL UPTAKE OPERON ANTITERMINATOR REGULATORY PROTEIN"/>
    <property type="match status" value="1"/>
</dbReference>
<dbReference type="Pfam" id="PF04309">
    <property type="entry name" value="G3P_antiterm"/>
    <property type="match status" value="1"/>
</dbReference>
<dbReference type="InterPro" id="IPR006699">
    <property type="entry name" value="GlpP"/>
</dbReference>
<dbReference type="RefSeq" id="WP_258388945.1">
    <property type="nucleotide sequence ID" value="NZ_CP091430.1"/>
</dbReference>
<sequence>MKRSSMHDNFFRGLEAHRMIASIKEPKHIEIALAHRHRLSGVFLLTGHIGVVKGYVDVFKEHQLPVFLHLEKIGGLSTDFYGLDYLAKAIKPTGIITTKTNVVKTAMKMGLLTIQRFFLIDTEGLENISKSLCQVEPDIVEVMPARIPEMLRMVKAFTPLPILTGGLLFEQGQAIECLNNGAVAVTTSKPELWQHLNVSQDKEPSMNRSKLCSNL</sequence>
<proteinExistence type="predicted"/>
<dbReference type="Gene3D" id="3.20.20.70">
    <property type="entry name" value="Aldolase class I"/>
    <property type="match status" value="1"/>
</dbReference>